<feature type="region of interest" description="Disordered" evidence="1">
    <location>
        <begin position="1"/>
        <end position="177"/>
    </location>
</feature>
<reference evidence="2" key="1">
    <citation type="journal article" date="2022" name="bioRxiv">
        <title>Sequencing and chromosome-scale assembly of the giantPleurodeles waltlgenome.</title>
        <authorList>
            <person name="Brown T."/>
            <person name="Elewa A."/>
            <person name="Iarovenko S."/>
            <person name="Subramanian E."/>
            <person name="Araus A.J."/>
            <person name="Petzold A."/>
            <person name="Susuki M."/>
            <person name="Suzuki K.-i.T."/>
            <person name="Hayashi T."/>
            <person name="Toyoda A."/>
            <person name="Oliveira C."/>
            <person name="Osipova E."/>
            <person name="Leigh N.D."/>
            <person name="Simon A."/>
            <person name="Yun M.H."/>
        </authorList>
    </citation>
    <scope>NUCLEOTIDE SEQUENCE</scope>
    <source>
        <strain evidence="2">20211129_DDA</strain>
        <tissue evidence="2">Liver</tissue>
    </source>
</reference>
<name>A0AAV7Q6W9_PLEWA</name>
<evidence type="ECO:0000313" key="3">
    <source>
        <dbReference type="Proteomes" id="UP001066276"/>
    </source>
</evidence>
<dbReference type="AlphaFoldDB" id="A0AAV7Q6W9"/>
<feature type="compositionally biased region" description="Basic and acidic residues" evidence="1">
    <location>
        <begin position="20"/>
        <end position="30"/>
    </location>
</feature>
<gene>
    <name evidence="2" type="ORF">NDU88_002374</name>
</gene>
<feature type="compositionally biased region" description="Basic residues" evidence="1">
    <location>
        <begin position="1"/>
        <end position="12"/>
    </location>
</feature>
<accession>A0AAV7Q6W9</accession>
<protein>
    <submittedName>
        <fullName evidence="2">Uncharacterized protein</fullName>
    </submittedName>
</protein>
<sequence length="177" mass="19997">MGPRKRRYHREKRQQASPKENLRARPERLEPGQQGCTQKRTGSAMCKEPQTRADTGQPEPPPHTMRDQNWNRPGQKTHSRTKAITPASVKKEAVLPTRRKEKQRSVNARQEGKGDIQPQNKIDSPRARTRKGNDLWGNARKTRKRNPDTPTAVNMDHKGDAGPKETGGKGGDTDRNS</sequence>
<keyword evidence="3" id="KW-1185">Reference proteome</keyword>
<evidence type="ECO:0000256" key="1">
    <source>
        <dbReference type="SAM" id="MobiDB-lite"/>
    </source>
</evidence>
<proteinExistence type="predicted"/>
<evidence type="ECO:0000313" key="2">
    <source>
        <dbReference type="EMBL" id="KAJ1135945.1"/>
    </source>
</evidence>
<dbReference type="Proteomes" id="UP001066276">
    <property type="component" value="Chromosome 6"/>
</dbReference>
<organism evidence="2 3">
    <name type="scientific">Pleurodeles waltl</name>
    <name type="common">Iberian ribbed newt</name>
    <dbReference type="NCBI Taxonomy" id="8319"/>
    <lineage>
        <taxon>Eukaryota</taxon>
        <taxon>Metazoa</taxon>
        <taxon>Chordata</taxon>
        <taxon>Craniata</taxon>
        <taxon>Vertebrata</taxon>
        <taxon>Euteleostomi</taxon>
        <taxon>Amphibia</taxon>
        <taxon>Batrachia</taxon>
        <taxon>Caudata</taxon>
        <taxon>Salamandroidea</taxon>
        <taxon>Salamandridae</taxon>
        <taxon>Pleurodelinae</taxon>
        <taxon>Pleurodeles</taxon>
    </lineage>
</organism>
<dbReference type="EMBL" id="JANPWB010000010">
    <property type="protein sequence ID" value="KAJ1135945.1"/>
    <property type="molecule type" value="Genomic_DNA"/>
</dbReference>
<feature type="compositionally biased region" description="Basic and acidic residues" evidence="1">
    <location>
        <begin position="155"/>
        <end position="177"/>
    </location>
</feature>
<comment type="caution">
    <text evidence="2">The sequence shown here is derived from an EMBL/GenBank/DDBJ whole genome shotgun (WGS) entry which is preliminary data.</text>
</comment>